<dbReference type="Proteomes" id="UP000272942">
    <property type="component" value="Unassembled WGS sequence"/>
</dbReference>
<sequence length="208" mass="22335">MRKDWSAPSNKAYYGPGVQVVQQPTTPAMMNSLTFMCIQCAISTPTDEQSTLYTHSCPPGSTQPYLHPLNSSLSDSSGDREITSTSDGNSAAVSSCPTSTTVQVSPTPPTEALLRSRCPFKLATFNVRTLMCTGQQAGLARTLETLAIDVYFIQETHIQDSTSISRLTSPFNQSVKFHLRLSGDPEAASSGLAGVGVPLSEKRNNLRS</sequence>
<reference evidence="4" key="1">
    <citation type="submission" date="2016-06" db="UniProtKB">
        <authorList>
            <consortium name="WormBaseParasite"/>
        </authorList>
    </citation>
    <scope>IDENTIFICATION</scope>
</reference>
<feature type="compositionally biased region" description="Polar residues" evidence="1">
    <location>
        <begin position="83"/>
        <end position="92"/>
    </location>
</feature>
<feature type="compositionally biased region" description="Low complexity" evidence="1">
    <location>
        <begin position="93"/>
        <end position="105"/>
    </location>
</feature>
<dbReference type="OrthoDB" id="6272694at2759"/>
<dbReference type="Gene3D" id="3.60.10.10">
    <property type="entry name" value="Endonuclease/exonuclease/phosphatase"/>
    <property type="match status" value="1"/>
</dbReference>
<dbReference type="EMBL" id="UZAN01056166">
    <property type="protein sequence ID" value="VDP91140.1"/>
    <property type="molecule type" value="Genomic_DNA"/>
</dbReference>
<dbReference type="InterPro" id="IPR036691">
    <property type="entry name" value="Endo/exonu/phosph_ase_sf"/>
</dbReference>
<feature type="region of interest" description="Disordered" evidence="1">
    <location>
        <begin position="64"/>
        <end position="110"/>
    </location>
</feature>
<gene>
    <name evidence="2" type="ORF">ECPE_LOCUS13868</name>
</gene>
<accession>A0A183B3T3</accession>
<evidence type="ECO:0000313" key="2">
    <source>
        <dbReference type="EMBL" id="VDP91140.1"/>
    </source>
</evidence>
<protein>
    <submittedName>
        <fullName evidence="4">Endo/exonuclease/phosphatase domain-containing protein</fullName>
    </submittedName>
</protein>
<dbReference type="WBParaSite" id="ECPE_0001390801-mRNA-1">
    <property type="protein sequence ID" value="ECPE_0001390801-mRNA-1"/>
    <property type="gene ID" value="ECPE_0001390801"/>
</dbReference>
<dbReference type="AlphaFoldDB" id="A0A183B3T3"/>
<organism evidence="4">
    <name type="scientific">Echinostoma caproni</name>
    <dbReference type="NCBI Taxonomy" id="27848"/>
    <lineage>
        <taxon>Eukaryota</taxon>
        <taxon>Metazoa</taxon>
        <taxon>Spiralia</taxon>
        <taxon>Lophotrochozoa</taxon>
        <taxon>Platyhelminthes</taxon>
        <taxon>Trematoda</taxon>
        <taxon>Digenea</taxon>
        <taxon>Plagiorchiida</taxon>
        <taxon>Echinostomata</taxon>
        <taxon>Echinostomatoidea</taxon>
        <taxon>Echinostomatidae</taxon>
        <taxon>Echinostoma</taxon>
    </lineage>
</organism>
<dbReference type="SUPFAM" id="SSF56219">
    <property type="entry name" value="DNase I-like"/>
    <property type="match status" value="1"/>
</dbReference>
<keyword evidence="3" id="KW-1185">Reference proteome</keyword>
<name>A0A183B3T3_9TREM</name>
<evidence type="ECO:0000313" key="4">
    <source>
        <dbReference type="WBParaSite" id="ECPE_0001390801-mRNA-1"/>
    </source>
</evidence>
<reference evidence="2 3" key="2">
    <citation type="submission" date="2018-11" db="EMBL/GenBank/DDBJ databases">
        <authorList>
            <consortium name="Pathogen Informatics"/>
        </authorList>
    </citation>
    <scope>NUCLEOTIDE SEQUENCE [LARGE SCALE GENOMIC DNA]</scope>
    <source>
        <strain evidence="2 3">Egypt</strain>
    </source>
</reference>
<evidence type="ECO:0000256" key="1">
    <source>
        <dbReference type="SAM" id="MobiDB-lite"/>
    </source>
</evidence>
<feature type="compositionally biased region" description="Polar residues" evidence="1">
    <location>
        <begin position="64"/>
        <end position="76"/>
    </location>
</feature>
<proteinExistence type="predicted"/>
<evidence type="ECO:0000313" key="3">
    <source>
        <dbReference type="Proteomes" id="UP000272942"/>
    </source>
</evidence>